<sequence>MLSATQRLSRSLSAADNAAATIGASLYPPRRTMELSTWLTFFLASWAISISPGAGAVAAMSAGLNHGFSRGLYTTFGLILGIWTQVLLVGAGLGALIATSSTAFALVKWLGVAYLVWLGIKQWRAPATPLVAADDDAAAALGAPSARSLVLRGWGVNAVNPKGTVFLLAVVPQFLDLGRALAPQYLVIAATLGFTDLVVMSCYTALAARVLRALREPHHIRLLNRIFGSLFVLAGTLLATVRRA</sequence>
<dbReference type="GO" id="GO:0042970">
    <property type="term" value="F:homoserine transmembrane transporter activity"/>
    <property type="evidence" value="ECO:0007669"/>
    <property type="project" value="TreeGrafter"/>
</dbReference>
<dbReference type="EMBL" id="SHKP01000006">
    <property type="protein sequence ID" value="RZT97845.1"/>
    <property type="molecule type" value="Genomic_DNA"/>
</dbReference>
<keyword evidence="5 7" id="KW-1133">Transmembrane helix</keyword>
<evidence type="ECO:0000256" key="5">
    <source>
        <dbReference type="ARBA" id="ARBA00022989"/>
    </source>
</evidence>
<comment type="caution">
    <text evidence="8">The sequence shown here is derived from an EMBL/GenBank/DDBJ whole genome shotgun (WGS) entry which is preliminary data.</text>
</comment>
<dbReference type="AlphaFoldDB" id="A0A4V6MEL4"/>
<keyword evidence="9" id="KW-1185">Reference proteome</keyword>
<evidence type="ECO:0000313" key="9">
    <source>
        <dbReference type="Proteomes" id="UP000293671"/>
    </source>
</evidence>
<evidence type="ECO:0000256" key="3">
    <source>
        <dbReference type="ARBA" id="ARBA00022475"/>
    </source>
</evidence>
<evidence type="ECO:0000313" key="8">
    <source>
        <dbReference type="EMBL" id="RZT97845.1"/>
    </source>
</evidence>
<feature type="transmembrane region" description="Helical" evidence="7">
    <location>
        <begin position="72"/>
        <end position="96"/>
    </location>
</feature>
<evidence type="ECO:0000256" key="6">
    <source>
        <dbReference type="ARBA" id="ARBA00023136"/>
    </source>
</evidence>
<dbReference type="GO" id="GO:0005886">
    <property type="term" value="C:plasma membrane"/>
    <property type="evidence" value="ECO:0007669"/>
    <property type="project" value="UniProtKB-SubCell"/>
</dbReference>
<evidence type="ECO:0000256" key="1">
    <source>
        <dbReference type="ARBA" id="ARBA00004651"/>
    </source>
</evidence>
<evidence type="ECO:0000256" key="2">
    <source>
        <dbReference type="ARBA" id="ARBA00007928"/>
    </source>
</evidence>
<reference evidence="8 9" key="1">
    <citation type="submission" date="2019-02" db="EMBL/GenBank/DDBJ databases">
        <title>Genomic Encyclopedia of Type Strains, Phase IV (KMG-IV): sequencing the most valuable type-strain genomes for metagenomic binning, comparative biology and taxonomic classification.</title>
        <authorList>
            <person name="Goeker M."/>
        </authorList>
    </citation>
    <scope>NUCLEOTIDE SEQUENCE [LARGE SCALE GENOMIC DNA]</scope>
    <source>
        <strain evidence="8 9">DSM 19570</strain>
    </source>
</reference>
<evidence type="ECO:0000256" key="7">
    <source>
        <dbReference type="SAM" id="Phobius"/>
    </source>
</evidence>
<keyword evidence="4 7" id="KW-0812">Transmembrane</keyword>
<feature type="transmembrane region" description="Helical" evidence="7">
    <location>
        <begin position="222"/>
        <end position="241"/>
    </location>
</feature>
<dbReference type="PIRSF" id="PIRSF006324">
    <property type="entry name" value="LeuE"/>
    <property type="match status" value="1"/>
</dbReference>
<protein>
    <submittedName>
        <fullName evidence="8">Homoserine/homoserine lactone efflux protein</fullName>
    </submittedName>
</protein>
<dbReference type="Proteomes" id="UP000293671">
    <property type="component" value="Unassembled WGS sequence"/>
</dbReference>
<dbReference type="Pfam" id="PF01810">
    <property type="entry name" value="LysE"/>
    <property type="match status" value="1"/>
</dbReference>
<evidence type="ECO:0000256" key="4">
    <source>
        <dbReference type="ARBA" id="ARBA00022692"/>
    </source>
</evidence>
<comment type="similarity">
    <text evidence="2">Belongs to the Rht family.</text>
</comment>
<keyword evidence="3" id="KW-1003">Cell membrane</keyword>
<dbReference type="PANTHER" id="PTHR30086">
    <property type="entry name" value="ARGININE EXPORTER PROTEIN ARGO"/>
    <property type="match status" value="1"/>
</dbReference>
<keyword evidence="6 7" id="KW-0472">Membrane</keyword>
<comment type="subcellular location">
    <subcellularLocation>
        <location evidence="1">Cell membrane</location>
        <topology evidence="1">Multi-pass membrane protein</topology>
    </subcellularLocation>
</comment>
<accession>A0A4V6MEL4</accession>
<feature type="transmembrane region" description="Helical" evidence="7">
    <location>
        <begin position="38"/>
        <end position="60"/>
    </location>
</feature>
<proteinExistence type="inferred from homology"/>
<feature type="transmembrane region" description="Helical" evidence="7">
    <location>
        <begin position="185"/>
        <end position="210"/>
    </location>
</feature>
<dbReference type="InterPro" id="IPR001123">
    <property type="entry name" value="LeuE-type"/>
</dbReference>
<organism evidence="8 9">
    <name type="scientific">Rivibacter subsaxonicus</name>
    <dbReference type="NCBI Taxonomy" id="457575"/>
    <lineage>
        <taxon>Bacteria</taxon>
        <taxon>Pseudomonadati</taxon>
        <taxon>Pseudomonadota</taxon>
        <taxon>Betaproteobacteria</taxon>
        <taxon>Burkholderiales</taxon>
        <taxon>Rivibacter</taxon>
    </lineage>
</organism>
<name>A0A4V6MEL4_9BURK</name>
<dbReference type="PANTHER" id="PTHR30086:SF14">
    <property type="entry name" value="HOMOSERINE_HOMOSERINE LACTONE EFFLUX PROTEIN"/>
    <property type="match status" value="1"/>
</dbReference>
<gene>
    <name evidence="8" type="ORF">EV670_2245</name>
</gene>